<gene>
    <name evidence="1" type="ORF">SRAS04492_LOCUS5678</name>
</gene>
<organism evidence="1">
    <name type="scientific">Strombidium rassoulzadegani</name>
    <dbReference type="NCBI Taxonomy" id="1082188"/>
    <lineage>
        <taxon>Eukaryota</taxon>
        <taxon>Sar</taxon>
        <taxon>Alveolata</taxon>
        <taxon>Ciliophora</taxon>
        <taxon>Intramacronucleata</taxon>
        <taxon>Spirotrichea</taxon>
        <taxon>Oligotrichia</taxon>
        <taxon>Strombidiidae</taxon>
        <taxon>Strombidium</taxon>
    </lineage>
</organism>
<proteinExistence type="predicted"/>
<name>A0A7S3FUP0_9SPIT</name>
<evidence type="ECO:0000313" key="1">
    <source>
        <dbReference type="EMBL" id="CAE0233876.1"/>
    </source>
</evidence>
<dbReference type="AlphaFoldDB" id="A0A7S3FUP0"/>
<reference evidence="1" key="1">
    <citation type="submission" date="2021-01" db="EMBL/GenBank/DDBJ databases">
        <authorList>
            <person name="Corre E."/>
            <person name="Pelletier E."/>
            <person name="Niang G."/>
            <person name="Scheremetjew M."/>
            <person name="Finn R."/>
            <person name="Kale V."/>
            <person name="Holt S."/>
            <person name="Cochrane G."/>
            <person name="Meng A."/>
            <person name="Brown T."/>
            <person name="Cohen L."/>
        </authorList>
    </citation>
    <scope>NUCLEOTIDE SEQUENCE</scope>
    <source>
        <strain evidence="1">Ras09</strain>
    </source>
</reference>
<accession>A0A7S3FUP0</accession>
<dbReference type="EMBL" id="HBIA01011200">
    <property type="protein sequence ID" value="CAE0233876.1"/>
    <property type="molecule type" value="Transcribed_RNA"/>
</dbReference>
<sequence>MLLRTLSVPHQVEGGGKADHVWHLVDPHDLLEALLGGGFESDQLLEPLHILKELKIDVESPLVSVKLFEGGILGLYLLPESLKLLRAHLEWRDQVHQVERE</sequence>
<protein>
    <submittedName>
        <fullName evidence="1">Uncharacterized protein</fullName>
    </submittedName>
</protein>